<reference evidence="1 2" key="1">
    <citation type="submission" date="2013-11" db="EMBL/GenBank/DDBJ databases">
        <title>Opisthorchis viverrini - life in the bile duct.</title>
        <authorList>
            <person name="Young N.D."/>
            <person name="Nagarajan N."/>
            <person name="Lin S.J."/>
            <person name="Korhonen P.K."/>
            <person name="Jex A.R."/>
            <person name="Hall R.S."/>
            <person name="Safavi-Hemami H."/>
            <person name="Kaewkong W."/>
            <person name="Bertrand D."/>
            <person name="Gao S."/>
            <person name="Seet Q."/>
            <person name="Wongkham S."/>
            <person name="Teh B.T."/>
            <person name="Wongkham C."/>
            <person name="Intapan P.M."/>
            <person name="Maleewong W."/>
            <person name="Yang X."/>
            <person name="Hu M."/>
            <person name="Wang Z."/>
            <person name="Hofmann A."/>
            <person name="Sternberg P.W."/>
            <person name="Tan P."/>
            <person name="Wang J."/>
            <person name="Gasser R.B."/>
        </authorList>
    </citation>
    <scope>NUCLEOTIDE SEQUENCE [LARGE SCALE GENOMIC DNA]</scope>
</reference>
<dbReference type="RefSeq" id="XP_009174057.1">
    <property type="nucleotide sequence ID" value="XM_009175793.1"/>
</dbReference>
<keyword evidence="2" id="KW-1185">Reference proteome</keyword>
<proteinExistence type="predicted"/>
<dbReference type="Proteomes" id="UP000054324">
    <property type="component" value="Unassembled WGS sequence"/>
</dbReference>
<dbReference type="GeneID" id="20323821"/>
<protein>
    <submittedName>
        <fullName evidence="1">Uncharacterized protein</fullName>
    </submittedName>
</protein>
<sequence>MLQLARYSRRDTFCGHNALLISYTKREISRHQTSGGQRMNTTSEGKKGFAVMLIRETPTEPLQTIGKGSKSLLCILFTKVNIHLLLESVFLNFLGYSLTAAQMQANTTNTLLGSVVVRSSWLVCVKLLSSANEPIIICESIWFKRGTQLNDDILQLNVLHTGRLMFQLVRYLRYRGIFS</sequence>
<organism evidence="1 2">
    <name type="scientific">Opisthorchis viverrini</name>
    <name type="common">Southeast Asian liver fluke</name>
    <dbReference type="NCBI Taxonomy" id="6198"/>
    <lineage>
        <taxon>Eukaryota</taxon>
        <taxon>Metazoa</taxon>
        <taxon>Spiralia</taxon>
        <taxon>Lophotrochozoa</taxon>
        <taxon>Platyhelminthes</taxon>
        <taxon>Trematoda</taxon>
        <taxon>Digenea</taxon>
        <taxon>Opisthorchiida</taxon>
        <taxon>Opisthorchiata</taxon>
        <taxon>Opisthorchiidae</taxon>
        <taxon>Opisthorchis</taxon>
    </lineage>
</organism>
<dbReference type="KEGG" id="ovi:T265_09653"/>
<gene>
    <name evidence="1" type="ORF">T265_09653</name>
</gene>
<evidence type="ECO:0000313" key="2">
    <source>
        <dbReference type="Proteomes" id="UP000054324"/>
    </source>
</evidence>
<dbReference type="CTD" id="20323821"/>
<name>A0A074ZG39_OPIVI</name>
<dbReference type="EMBL" id="KL596912">
    <property type="protein sequence ID" value="KER22200.1"/>
    <property type="molecule type" value="Genomic_DNA"/>
</dbReference>
<evidence type="ECO:0000313" key="1">
    <source>
        <dbReference type="EMBL" id="KER22200.1"/>
    </source>
</evidence>
<accession>A0A074ZG39</accession>
<dbReference type="AlphaFoldDB" id="A0A074ZG39"/>